<accession>A0A1I0ZI00</accession>
<dbReference type="EMBL" id="FOKA01000011">
    <property type="protein sequence ID" value="SFB25275.1"/>
    <property type="molecule type" value="Genomic_DNA"/>
</dbReference>
<evidence type="ECO:0000256" key="1">
    <source>
        <dbReference type="SAM" id="MobiDB-lite"/>
    </source>
</evidence>
<keyword evidence="2" id="KW-0812">Transmembrane</keyword>
<dbReference type="STRING" id="988821.SAMN05421867_11192"/>
<feature type="compositionally biased region" description="Polar residues" evidence="1">
    <location>
        <begin position="618"/>
        <end position="628"/>
    </location>
</feature>
<name>A0A1I0ZI00_9CELL</name>
<proteinExistence type="predicted"/>
<keyword evidence="5" id="KW-1185">Reference proteome</keyword>
<reference evidence="4 5" key="1">
    <citation type="submission" date="2016-10" db="EMBL/GenBank/DDBJ databases">
        <authorList>
            <person name="de Groot N.N."/>
        </authorList>
    </citation>
    <scope>NUCLEOTIDE SEQUENCE [LARGE SCALE GENOMIC DNA]</scope>
    <source>
        <strain evidence="4 5">CGMCC 4.6945</strain>
    </source>
</reference>
<dbReference type="OrthoDB" id="9813301at2"/>
<evidence type="ECO:0000256" key="2">
    <source>
        <dbReference type="SAM" id="Phobius"/>
    </source>
</evidence>
<gene>
    <name evidence="4" type="ORF">SAMN05421867_11192</name>
</gene>
<dbReference type="Pfam" id="PF04294">
    <property type="entry name" value="VanW"/>
    <property type="match status" value="1"/>
</dbReference>
<keyword evidence="2" id="KW-0472">Membrane</keyword>
<dbReference type="PANTHER" id="PTHR35788:SF1">
    <property type="entry name" value="EXPORTED PROTEIN"/>
    <property type="match status" value="1"/>
</dbReference>
<dbReference type="RefSeq" id="WP_090033543.1">
    <property type="nucleotide sequence ID" value="NZ_BONM01000007.1"/>
</dbReference>
<feature type="region of interest" description="Disordered" evidence="1">
    <location>
        <begin position="1"/>
        <end position="78"/>
    </location>
</feature>
<evidence type="ECO:0000313" key="4">
    <source>
        <dbReference type="EMBL" id="SFB25275.1"/>
    </source>
</evidence>
<feature type="domain" description="YoaR-like putative peptidoglycan binding" evidence="3">
    <location>
        <begin position="320"/>
        <end position="389"/>
    </location>
</feature>
<dbReference type="AlphaFoldDB" id="A0A1I0ZI00"/>
<keyword evidence="2" id="KW-1133">Transmembrane helix</keyword>
<feature type="region of interest" description="Disordered" evidence="1">
    <location>
        <begin position="605"/>
        <end position="652"/>
    </location>
</feature>
<dbReference type="PANTHER" id="PTHR35788">
    <property type="entry name" value="EXPORTED PROTEIN-RELATED"/>
    <property type="match status" value="1"/>
</dbReference>
<feature type="compositionally biased region" description="Low complexity" evidence="1">
    <location>
        <begin position="642"/>
        <end position="652"/>
    </location>
</feature>
<protein>
    <submittedName>
        <fullName evidence="4">Vancomycin resistance protein YoaR, contains peptidoglycan-binding and VanW domains</fullName>
    </submittedName>
</protein>
<dbReference type="InterPro" id="IPR052913">
    <property type="entry name" value="Glycopeptide_resist_protein"/>
</dbReference>
<dbReference type="InterPro" id="IPR022029">
    <property type="entry name" value="YoaR-like_PG-bd"/>
</dbReference>
<evidence type="ECO:0000313" key="5">
    <source>
        <dbReference type="Proteomes" id="UP000199012"/>
    </source>
</evidence>
<dbReference type="InterPro" id="IPR007391">
    <property type="entry name" value="Vancomycin_resist_VanW"/>
</dbReference>
<evidence type="ECO:0000259" key="3">
    <source>
        <dbReference type="Pfam" id="PF12229"/>
    </source>
</evidence>
<dbReference type="Proteomes" id="UP000199012">
    <property type="component" value="Unassembled WGS sequence"/>
</dbReference>
<dbReference type="Pfam" id="PF12229">
    <property type="entry name" value="PG_binding_4"/>
    <property type="match status" value="1"/>
</dbReference>
<sequence>MQDRTQHPTTDGASADGHGVDPAAGPAVASSGTPSGTHPSWRPTGSADPGEGAHPLFDRVPGEAPAPSPLDAFEPERPPRRGRRALVAVGVPVLLLGAYAGASWALADRVPRGASVAGVAIGGLGADEAVRALEDGLADRAAEPVAVTAQDVRAQVQPAEAGLTLDARATVDALTGFDLLQPAHLWYQLVGVGAREPVTTVDEDRLEAAVEALEGPLALAPVDGAVLFVDGAPERTDAAEGWSLDAAGAREVLVADWLDAAQPLPLPTEVVEPAVDDEAAQAALVEVAEPLVSAPVSVQVRDRLAVLEPATLAAAARMVPQDGGLVLDLDGAALADAVLAQVPDLLTPAADARFEFVDDRPVVVPGTPGTSLDAEALAAAVTAASTAEERTAAVELVETDPEQSAQELEALGVTQVVSEFATPLTSEPRRTVNITNGAAKINGTLVRPGEEFSLTEALGPIDAAHGYVEAGAIVSGEHTDAWGGGLSQVSTTTFNAAYLAGMVDVEHKPHSEWFSRYPAGREATIFTGVLDMRWANDTPHGALVQAWVSDGQMHVRLWGTPYWTVETSTSGRSRVVQPTTVYSQSPTCEPQSAGNPGFTITVTRTKSAQGVEPRTEQETWTYKPQNQVVCGPDPADAPPPADEGQPPAQGGD</sequence>
<feature type="transmembrane region" description="Helical" evidence="2">
    <location>
        <begin position="85"/>
        <end position="107"/>
    </location>
</feature>
<organism evidence="4 5">
    <name type="scientific">Cellulomonas marina</name>
    <dbReference type="NCBI Taxonomy" id="988821"/>
    <lineage>
        <taxon>Bacteria</taxon>
        <taxon>Bacillati</taxon>
        <taxon>Actinomycetota</taxon>
        <taxon>Actinomycetes</taxon>
        <taxon>Micrococcales</taxon>
        <taxon>Cellulomonadaceae</taxon>
        <taxon>Cellulomonas</taxon>
    </lineage>
</organism>